<sequence length="186" mass="19552">MASFGTTSQAFAFDQINHIASVVKGHRSRATEMEMNSALAFVDGGEPQNEIEAALLVQMTTTHSAAMQCLLTAAGNLTLATDGGVGNLAVKLLRTYTAQVEALTKLRRGGEQVVRHVHVDNRGGQAVIAETVTTRGPKSNGAKQPHEPSGTPSLGAEMLGYDATGNGVPFASDARETSMSTARRKE</sequence>
<accession>A0ABW4NHU9</accession>
<keyword evidence="3" id="KW-1185">Reference proteome</keyword>
<dbReference type="EMBL" id="JBHUFC010000024">
    <property type="protein sequence ID" value="MFD1789708.1"/>
    <property type="molecule type" value="Genomic_DNA"/>
</dbReference>
<dbReference type="Proteomes" id="UP001597283">
    <property type="component" value="Unassembled WGS sequence"/>
</dbReference>
<evidence type="ECO:0000256" key="1">
    <source>
        <dbReference type="SAM" id="MobiDB-lite"/>
    </source>
</evidence>
<name>A0ABW4NHU9_9SPHN</name>
<gene>
    <name evidence="2" type="ORF">ACFSC3_19310</name>
</gene>
<comment type="caution">
    <text evidence="2">The sequence shown here is derived from an EMBL/GenBank/DDBJ whole genome shotgun (WGS) entry which is preliminary data.</text>
</comment>
<feature type="region of interest" description="Disordered" evidence="1">
    <location>
        <begin position="132"/>
        <end position="186"/>
    </location>
</feature>
<organism evidence="2 3">
    <name type="scientific">Sphingomonas floccifaciens</name>
    <dbReference type="NCBI Taxonomy" id="1844115"/>
    <lineage>
        <taxon>Bacteria</taxon>
        <taxon>Pseudomonadati</taxon>
        <taxon>Pseudomonadota</taxon>
        <taxon>Alphaproteobacteria</taxon>
        <taxon>Sphingomonadales</taxon>
        <taxon>Sphingomonadaceae</taxon>
        <taxon>Sphingomonas</taxon>
    </lineage>
</organism>
<protein>
    <submittedName>
        <fullName evidence="2">Uncharacterized protein</fullName>
    </submittedName>
</protein>
<feature type="compositionally biased region" description="Polar residues" evidence="1">
    <location>
        <begin position="177"/>
        <end position="186"/>
    </location>
</feature>
<evidence type="ECO:0000313" key="3">
    <source>
        <dbReference type="Proteomes" id="UP001597283"/>
    </source>
</evidence>
<reference evidence="3" key="1">
    <citation type="journal article" date="2019" name="Int. J. Syst. Evol. Microbiol.">
        <title>The Global Catalogue of Microorganisms (GCM) 10K type strain sequencing project: providing services to taxonomists for standard genome sequencing and annotation.</title>
        <authorList>
            <consortium name="The Broad Institute Genomics Platform"/>
            <consortium name="The Broad Institute Genome Sequencing Center for Infectious Disease"/>
            <person name="Wu L."/>
            <person name="Ma J."/>
        </authorList>
    </citation>
    <scope>NUCLEOTIDE SEQUENCE [LARGE SCALE GENOMIC DNA]</scope>
    <source>
        <strain evidence="3">Q85</strain>
    </source>
</reference>
<proteinExistence type="predicted"/>
<evidence type="ECO:0000313" key="2">
    <source>
        <dbReference type="EMBL" id="MFD1789708.1"/>
    </source>
</evidence>